<gene>
    <name evidence="2" type="ORF">LSALG_LOCUS34201</name>
</gene>
<dbReference type="PANTHER" id="PTHR38371:SF1">
    <property type="entry name" value="RHO GTPASE-ACTIVATING PROTEIN"/>
    <property type="match status" value="1"/>
</dbReference>
<keyword evidence="3" id="KW-1185">Reference proteome</keyword>
<feature type="region of interest" description="Disordered" evidence="1">
    <location>
        <begin position="96"/>
        <end position="163"/>
    </location>
</feature>
<name>A0AA35ZM87_LACSI</name>
<organism evidence="2 3">
    <name type="scientific">Lactuca saligna</name>
    <name type="common">Willowleaf lettuce</name>
    <dbReference type="NCBI Taxonomy" id="75948"/>
    <lineage>
        <taxon>Eukaryota</taxon>
        <taxon>Viridiplantae</taxon>
        <taxon>Streptophyta</taxon>
        <taxon>Embryophyta</taxon>
        <taxon>Tracheophyta</taxon>
        <taxon>Spermatophyta</taxon>
        <taxon>Magnoliopsida</taxon>
        <taxon>eudicotyledons</taxon>
        <taxon>Gunneridae</taxon>
        <taxon>Pentapetalae</taxon>
        <taxon>asterids</taxon>
        <taxon>campanulids</taxon>
        <taxon>Asterales</taxon>
        <taxon>Asteraceae</taxon>
        <taxon>Cichorioideae</taxon>
        <taxon>Cichorieae</taxon>
        <taxon>Lactucinae</taxon>
        <taxon>Lactuca</taxon>
    </lineage>
</organism>
<dbReference type="Proteomes" id="UP001177003">
    <property type="component" value="Chromosome 7"/>
</dbReference>
<feature type="compositionally biased region" description="Acidic residues" evidence="1">
    <location>
        <begin position="28"/>
        <end position="45"/>
    </location>
</feature>
<feature type="compositionally biased region" description="Polar residues" evidence="1">
    <location>
        <begin position="61"/>
        <end position="71"/>
    </location>
</feature>
<evidence type="ECO:0000313" key="2">
    <source>
        <dbReference type="EMBL" id="CAI9295253.1"/>
    </source>
</evidence>
<dbReference type="AlphaFoldDB" id="A0AA35ZM87"/>
<evidence type="ECO:0000313" key="3">
    <source>
        <dbReference type="Proteomes" id="UP001177003"/>
    </source>
</evidence>
<feature type="region of interest" description="Disordered" evidence="1">
    <location>
        <begin position="22"/>
        <end position="74"/>
    </location>
</feature>
<proteinExistence type="predicted"/>
<dbReference type="EMBL" id="OX465083">
    <property type="protein sequence ID" value="CAI9295253.1"/>
    <property type="molecule type" value="Genomic_DNA"/>
</dbReference>
<accession>A0AA35ZM87</accession>
<reference evidence="2" key="1">
    <citation type="submission" date="2023-04" db="EMBL/GenBank/DDBJ databases">
        <authorList>
            <person name="Vijverberg K."/>
            <person name="Xiong W."/>
            <person name="Schranz E."/>
        </authorList>
    </citation>
    <scope>NUCLEOTIDE SEQUENCE</scope>
</reference>
<feature type="region of interest" description="Disordered" evidence="1">
    <location>
        <begin position="257"/>
        <end position="279"/>
    </location>
</feature>
<protein>
    <submittedName>
        <fullName evidence="2">Uncharacterized protein</fullName>
    </submittedName>
</protein>
<evidence type="ECO:0000256" key="1">
    <source>
        <dbReference type="SAM" id="MobiDB-lite"/>
    </source>
</evidence>
<dbReference type="PANTHER" id="PTHR38371">
    <property type="entry name" value="RHO GTPASE-ACTIVATING PROTEIN"/>
    <property type="match status" value="1"/>
</dbReference>
<feature type="compositionally biased region" description="Polar residues" evidence="1">
    <location>
        <begin position="121"/>
        <end position="134"/>
    </location>
</feature>
<sequence>MVDFEAPSFSLGLDYDLLDSEPQITSVSEDDDYETLIVDDSEPEYSDPPPKSKRLRRVLTNDVTTSSTVSANPEVALRSSAVVDDEDDDVFCSKEDMRTDEHLHTQNHPLSTSSKLPSTPGVLTSQPGNESQTFRPRRRLLLTGSDSDSDDPSVSDNVNNNKCNISESIDLSTTKRESPCEDFRSEKSSLHFDDSLPPAVRYFFHDDLRIQELVQSRLPNFFPLCKISNRELEQPSTSEIDYMGQFKCGASSKEGVRDIKDKKSSKSRSKISRKENVEETSQGWVNPKLCVDNKIITKNTPKRKTHAAQQSAGYWVTGQDGKRVYVGKRGQELTGRVAYMQYKKESGSWFKKAKRKSAKKNK</sequence>
<feature type="compositionally biased region" description="Low complexity" evidence="1">
    <location>
        <begin position="109"/>
        <end position="120"/>
    </location>
</feature>